<comment type="caution">
    <text evidence="2">The sequence shown here is derived from an EMBL/GenBank/DDBJ whole genome shotgun (WGS) entry which is preliminary data.</text>
</comment>
<dbReference type="InterPro" id="IPR043502">
    <property type="entry name" value="DNA/RNA_pol_sf"/>
</dbReference>
<dbReference type="PANTHER" id="PTHR33332">
    <property type="entry name" value="REVERSE TRANSCRIPTASE DOMAIN-CONTAINING PROTEIN"/>
    <property type="match status" value="1"/>
</dbReference>
<organism evidence="2 3">
    <name type="scientific">Trichomalopsis sarcophagae</name>
    <dbReference type="NCBI Taxonomy" id="543379"/>
    <lineage>
        <taxon>Eukaryota</taxon>
        <taxon>Metazoa</taxon>
        <taxon>Ecdysozoa</taxon>
        <taxon>Arthropoda</taxon>
        <taxon>Hexapoda</taxon>
        <taxon>Insecta</taxon>
        <taxon>Pterygota</taxon>
        <taxon>Neoptera</taxon>
        <taxon>Endopterygota</taxon>
        <taxon>Hymenoptera</taxon>
        <taxon>Apocrita</taxon>
        <taxon>Proctotrupomorpha</taxon>
        <taxon>Chalcidoidea</taxon>
        <taxon>Pteromalidae</taxon>
        <taxon>Pteromalinae</taxon>
        <taxon>Trichomalopsis</taxon>
    </lineage>
</organism>
<gene>
    <name evidence="2" type="ORF">TSAR_000993</name>
</gene>
<sequence>MKVISSAPFICGHDYIIANLRLRNPGPVKAMRRYRDCRSFDPASFIEQMDYIRGQIDISGTSNFADFRSHALQILDRLAPFIERPIRKRVAPWFNASLRTACKARDKLYDTARRRNSHALLLFLFKLGIVRPGTNTPLSNFKAEEFYASVATCHPPCLLDELQNILAIPLPLTSLDTRPTANLTHFAKIFDKLVTIQLMDFLETNTLLTCYQSGFRKYFNTQSALIKIVENIRIGIEKGLVTILILFDVRKAFDSISHIVLLRRMREMNFSENVIRWFHLYLSDRSQSVLDLNGLSTEFLNLSSGIPQGSNPGPVAFLIFINTVVRSLFYCRESCMLFADDFQIYLQCTRDDLPECLARIDHDADGVDKWAIDNDIHLNAQKPVGVVFGFVQNLMRIDLNSLPQIVIDGTPIPFTKDLGDLRDSHISSICSRVHGVLNRLRFRTYYLSSSLKKQLVAALIFPHSDYACNGFCDLSGYLDLKLMRLFNTLIRFIFRLPRDARLSPYIAKLGWLPPGKRRRYFLAVTTYQILNTSKPSYLTPFQSQLLL</sequence>
<evidence type="ECO:0000259" key="1">
    <source>
        <dbReference type="PROSITE" id="PS50878"/>
    </source>
</evidence>
<dbReference type="OrthoDB" id="7699805at2759"/>
<dbReference type="STRING" id="543379.A0A232FHS7"/>
<dbReference type="AlphaFoldDB" id="A0A232FHS7"/>
<dbReference type="EMBL" id="NNAY01000223">
    <property type="protein sequence ID" value="OXU29897.1"/>
    <property type="molecule type" value="Genomic_DNA"/>
</dbReference>
<name>A0A232FHS7_9HYME</name>
<dbReference type="InterPro" id="IPR000477">
    <property type="entry name" value="RT_dom"/>
</dbReference>
<evidence type="ECO:0000313" key="3">
    <source>
        <dbReference type="Proteomes" id="UP000215335"/>
    </source>
</evidence>
<dbReference type="Pfam" id="PF00078">
    <property type="entry name" value="RVT_1"/>
    <property type="match status" value="1"/>
</dbReference>
<dbReference type="GO" id="GO:0071897">
    <property type="term" value="P:DNA biosynthetic process"/>
    <property type="evidence" value="ECO:0007669"/>
    <property type="project" value="UniProtKB-ARBA"/>
</dbReference>
<feature type="domain" description="Reverse transcriptase" evidence="1">
    <location>
        <begin position="149"/>
        <end position="392"/>
    </location>
</feature>
<dbReference type="PROSITE" id="PS50878">
    <property type="entry name" value="RT_POL"/>
    <property type="match status" value="1"/>
</dbReference>
<proteinExistence type="predicted"/>
<dbReference type="Proteomes" id="UP000215335">
    <property type="component" value="Unassembled WGS sequence"/>
</dbReference>
<reference evidence="2 3" key="1">
    <citation type="journal article" date="2017" name="Curr. Biol.">
        <title>The Evolution of Venom by Co-option of Single-Copy Genes.</title>
        <authorList>
            <person name="Martinson E.O."/>
            <person name="Mrinalini"/>
            <person name="Kelkar Y.D."/>
            <person name="Chang C.H."/>
            <person name="Werren J.H."/>
        </authorList>
    </citation>
    <scope>NUCLEOTIDE SEQUENCE [LARGE SCALE GENOMIC DNA]</scope>
    <source>
        <strain evidence="2 3">Alberta</strain>
        <tissue evidence="2">Whole body</tissue>
    </source>
</reference>
<keyword evidence="3" id="KW-1185">Reference proteome</keyword>
<evidence type="ECO:0000313" key="2">
    <source>
        <dbReference type="EMBL" id="OXU29897.1"/>
    </source>
</evidence>
<accession>A0A232FHS7</accession>
<dbReference type="SUPFAM" id="SSF56672">
    <property type="entry name" value="DNA/RNA polymerases"/>
    <property type="match status" value="1"/>
</dbReference>
<protein>
    <recommendedName>
        <fullName evidence="1">Reverse transcriptase domain-containing protein</fullName>
    </recommendedName>
</protein>